<protein>
    <submittedName>
        <fullName evidence="1">Uncharacterized protein</fullName>
    </submittedName>
</protein>
<dbReference type="EMBL" id="JAQTKT010000001">
    <property type="protein sequence ID" value="MDD1383091.1"/>
    <property type="molecule type" value="Genomic_DNA"/>
</dbReference>
<evidence type="ECO:0000313" key="2">
    <source>
        <dbReference type="Proteomes" id="UP001217945"/>
    </source>
</evidence>
<evidence type="ECO:0000313" key="1">
    <source>
        <dbReference type="EMBL" id="MDD1383091.1"/>
    </source>
</evidence>
<dbReference type="RefSeq" id="WP_273774689.1">
    <property type="nucleotide sequence ID" value="NZ_JAQTKT010000001.1"/>
</dbReference>
<gene>
    <name evidence="1" type="ORF">PSQ53_09265</name>
</gene>
<organism evidence="1 2">
    <name type="scientific">Limosilactobacillus reuteri</name>
    <name type="common">Lactobacillus reuteri</name>
    <dbReference type="NCBI Taxonomy" id="1598"/>
    <lineage>
        <taxon>Bacteria</taxon>
        <taxon>Bacillati</taxon>
        <taxon>Bacillota</taxon>
        <taxon>Bacilli</taxon>
        <taxon>Lactobacillales</taxon>
        <taxon>Lactobacillaceae</taxon>
        <taxon>Limosilactobacillus</taxon>
    </lineage>
</organism>
<dbReference type="AlphaFoldDB" id="A0AAW6JER5"/>
<sequence length="171" mass="19974">MLSFEEKLSCHPRFNGDQLEKMIKATFRPLDVNAKKQCQKAVEYYNNDFKVVKRAVSGKSGKKFTALYQNDNEIVSTYLNKYHSIQPAFGAMCFYLLYYTGDNVNQVNRILHRTQLFKCWSNPDKGNDQLIIDWDKPYEETGIDLSEDLSKFELIKTKGEVFIITLKYKRG</sequence>
<name>A0AAW6JER5_LIMRT</name>
<proteinExistence type="predicted"/>
<comment type="caution">
    <text evidence="1">The sequence shown here is derived from an EMBL/GenBank/DDBJ whole genome shotgun (WGS) entry which is preliminary data.</text>
</comment>
<dbReference type="Proteomes" id="UP001217945">
    <property type="component" value="Unassembled WGS sequence"/>
</dbReference>
<accession>A0AAW6JER5</accession>
<reference evidence="1" key="1">
    <citation type="submission" date="2023-02" db="EMBL/GenBank/DDBJ databases">
        <title>Complete genome sequence of Limosilactobacillus reuteri SRCM217616 isolated from Bos taurus feces.</title>
        <authorList>
            <person name="Yang H.-G."/>
            <person name="Kim J.-W."/>
            <person name="Ha G.-S."/>
            <person name="Yang H.-J."/>
            <person name="Jeong D.-Y."/>
        </authorList>
    </citation>
    <scope>NUCLEOTIDE SEQUENCE</scope>
    <source>
        <strain evidence="1">SRCM217616</strain>
    </source>
</reference>